<protein>
    <submittedName>
        <fullName evidence="1">Uncharacterized protein</fullName>
    </submittedName>
</protein>
<comment type="caution">
    <text evidence="1">The sequence shown here is derived from an EMBL/GenBank/DDBJ whole genome shotgun (WGS) entry which is preliminary data.</text>
</comment>
<sequence>MSTTQSPFRGFGVYKRPAHLTRSEFEAKYQKNVDALVALPVAQRTIIKYEICMSTTDCDAVLTQIDSAIQEDIIIIIVDTRTREDFLEYLSDPAVQKIISGFDDGAIPGGGRFSARVVTKLQK</sequence>
<evidence type="ECO:0000313" key="2">
    <source>
        <dbReference type="Proteomes" id="UP001221142"/>
    </source>
</evidence>
<organism evidence="1 2">
    <name type="scientific">Roridomyces roridus</name>
    <dbReference type="NCBI Taxonomy" id="1738132"/>
    <lineage>
        <taxon>Eukaryota</taxon>
        <taxon>Fungi</taxon>
        <taxon>Dikarya</taxon>
        <taxon>Basidiomycota</taxon>
        <taxon>Agaricomycotina</taxon>
        <taxon>Agaricomycetes</taxon>
        <taxon>Agaricomycetidae</taxon>
        <taxon>Agaricales</taxon>
        <taxon>Marasmiineae</taxon>
        <taxon>Mycenaceae</taxon>
        <taxon>Roridomyces</taxon>
    </lineage>
</organism>
<reference evidence="1" key="1">
    <citation type="submission" date="2023-03" db="EMBL/GenBank/DDBJ databases">
        <title>Massive genome expansion in bonnet fungi (Mycena s.s.) driven by repeated elements and novel gene families across ecological guilds.</title>
        <authorList>
            <consortium name="Lawrence Berkeley National Laboratory"/>
            <person name="Harder C.B."/>
            <person name="Miyauchi S."/>
            <person name="Viragh M."/>
            <person name="Kuo A."/>
            <person name="Thoen E."/>
            <person name="Andreopoulos B."/>
            <person name="Lu D."/>
            <person name="Skrede I."/>
            <person name="Drula E."/>
            <person name="Henrissat B."/>
            <person name="Morin E."/>
            <person name="Kohler A."/>
            <person name="Barry K."/>
            <person name="LaButti K."/>
            <person name="Morin E."/>
            <person name="Salamov A."/>
            <person name="Lipzen A."/>
            <person name="Mereny Z."/>
            <person name="Hegedus B."/>
            <person name="Baldrian P."/>
            <person name="Stursova M."/>
            <person name="Weitz H."/>
            <person name="Taylor A."/>
            <person name="Grigoriev I.V."/>
            <person name="Nagy L.G."/>
            <person name="Martin F."/>
            <person name="Kauserud H."/>
        </authorList>
    </citation>
    <scope>NUCLEOTIDE SEQUENCE</scope>
    <source>
        <strain evidence="1">9284</strain>
    </source>
</reference>
<dbReference type="AlphaFoldDB" id="A0AAD7C1R3"/>
<dbReference type="Proteomes" id="UP001221142">
    <property type="component" value="Unassembled WGS sequence"/>
</dbReference>
<dbReference type="EMBL" id="JARKIF010000006">
    <property type="protein sequence ID" value="KAJ7636567.1"/>
    <property type="molecule type" value="Genomic_DNA"/>
</dbReference>
<accession>A0AAD7C1R3</accession>
<proteinExistence type="predicted"/>
<keyword evidence="2" id="KW-1185">Reference proteome</keyword>
<gene>
    <name evidence="1" type="ORF">FB45DRAFT_1024681</name>
</gene>
<evidence type="ECO:0000313" key="1">
    <source>
        <dbReference type="EMBL" id="KAJ7636567.1"/>
    </source>
</evidence>
<name>A0AAD7C1R3_9AGAR</name>